<protein>
    <submittedName>
        <fullName evidence="1">Uncharacterized protein</fullName>
    </submittedName>
</protein>
<name>A0A0E9XY18_ANGAN</name>
<sequence>MHLFSPHSVCETFFSNCAHLLPPVPYYMQIFVSTLIV</sequence>
<organism evidence="1">
    <name type="scientific">Anguilla anguilla</name>
    <name type="common">European freshwater eel</name>
    <name type="synonym">Muraena anguilla</name>
    <dbReference type="NCBI Taxonomy" id="7936"/>
    <lineage>
        <taxon>Eukaryota</taxon>
        <taxon>Metazoa</taxon>
        <taxon>Chordata</taxon>
        <taxon>Craniata</taxon>
        <taxon>Vertebrata</taxon>
        <taxon>Euteleostomi</taxon>
        <taxon>Actinopterygii</taxon>
        <taxon>Neopterygii</taxon>
        <taxon>Teleostei</taxon>
        <taxon>Anguilliformes</taxon>
        <taxon>Anguillidae</taxon>
        <taxon>Anguilla</taxon>
    </lineage>
</organism>
<evidence type="ECO:0000313" key="1">
    <source>
        <dbReference type="EMBL" id="JAI06599.1"/>
    </source>
</evidence>
<reference evidence="1" key="1">
    <citation type="submission" date="2014-11" db="EMBL/GenBank/DDBJ databases">
        <authorList>
            <person name="Amaro Gonzalez C."/>
        </authorList>
    </citation>
    <scope>NUCLEOTIDE SEQUENCE</scope>
</reference>
<dbReference type="AlphaFoldDB" id="A0A0E9XY18"/>
<reference evidence="1" key="2">
    <citation type="journal article" date="2015" name="Fish Shellfish Immunol.">
        <title>Early steps in the European eel (Anguilla anguilla)-Vibrio vulnificus interaction in the gills: Role of the RtxA13 toxin.</title>
        <authorList>
            <person name="Callol A."/>
            <person name="Pajuelo D."/>
            <person name="Ebbesson L."/>
            <person name="Teles M."/>
            <person name="MacKenzie S."/>
            <person name="Amaro C."/>
        </authorList>
    </citation>
    <scope>NUCLEOTIDE SEQUENCE</scope>
</reference>
<dbReference type="EMBL" id="GBXM01001979">
    <property type="protein sequence ID" value="JAI06599.1"/>
    <property type="molecule type" value="Transcribed_RNA"/>
</dbReference>
<proteinExistence type="predicted"/>
<accession>A0A0E9XY18</accession>